<name>A0ABY6DUJ7_9NEIS</name>
<dbReference type="Proteomes" id="UP001061302">
    <property type="component" value="Chromosome"/>
</dbReference>
<organism evidence="1 2">
    <name type="scientific">Chitiniphilus purpureus</name>
    <dbReference type="NCBI Taxonomy" id="2981137"/>
    <lineage>
        <taxon>Bacteria</taxon>
        <taxon>Pseudomonadati</taxon>
        <taxon>Pseudomonadota</taxon>
        <taxon>Betaproteobacteria</taxon>
        <taxon>Neisseriales</taxon>
        <taxon>Chitinibacteraceae</taxon>
        <taxon>Chitiniphilus</taxon>
    </lineage>
</organism>
<evidence type="ECO:0000313" key="1">
    <source>
        <dbReference type="EMBL" id="UXY16731.1"/>
    </source>
</evidence>
<dbReference type="RefSeq" id="WP_263126120.1">
    <property type="nucleotide sequence ID" value="NZ_CP106753.1"/>
</dbReference>
<keyword evidence="2" id="KW-1185">Reference proteome</keyword>
<dbReference type="Pfam" id="PF03245">
    <property type="entry name" value="Phage_lysis"/>
    <property type="match status" value="1"/>
</dbReference>
<evidence type="ECO:0000313" key="2">
    <source>
        <dbReference type="Proteomes" id="UP001061302"/>
    </source>
</evidence>
<gene>
    <name evidence="1" type="ORF">N8I74_06830</name>
</gene>
<dbReference type="InterPro" id="IPR004929">
    <property type="entry name" value="I-spanin"/>
</dbReference>
<accession>A0ABY6DUJ7</accession>
<dbReference type="EMBL" id="CP106753">
    <property type="protein sequence ID" value="UXY16731.1"/>
    <property type="molecule type" value="Genomic_DNA"/>
</dbReference>
<reference evidence="1" key="1">
    <citation type="submission" date="2022-10" db="EMBL/GenBank/DDBJ databases">
        <title>Chitiniphilus purpureus sp. nov., a novel chitin-degrading bacterium isolated from crawfish pond sediment.</title>
        <authorList>
            <person name="Li K."/>
        </authorList>
    </citation>
    <scope>NUCLEOTIDE SEQUENCE</scope>
    <source>
        <strain evidence="1">CD1</strain>
    </source>
</reference>
<proteinExistence type="predicted"/>
<protein>
    <submittedName>
        <fullName evidence="1">Lysis protein</fullName>
    </submittedName>
</protein>
<sequence>MTWALLRTVGLRWLLLAGLAAALFGYAWLRGAASVRDDWERADLQRNLQDARALATAHEQARRIERAAADREAAAERTYQESLTYEKARHDRLLADARRGALRLSVPVRTIDACPMPDAAAGTGGRDGEARAELSDEAAGFLVGLAYEADTVVRQLAACQAIVESDREASRAQAQ</sequence>